<dbReference type="NCBIfam" id="TIGR01583">
    <property type="entry name" value="formate-DH-gamm"/>
    <property type="match status" value="1"/>
</dbReference>
<dbReference type="GO" id="GO:0015944">
    <property type="term" value="P:formate oxidation"/>
    <property type="evidence" value="ECO:0007669"/>
    <property type="project" value="TreeGrafter"/>
</dbReference>
<sequence>MRFLFLFLSLSFISYADDFVEKVSLKSDLWGAGRIENINLYNENFAPFFVNWQSNHYFSMLAIIALLAVITAFVIHYLIIGPKTFSHDGKKILAFKSIERLVHLAAAISWIILVPTGLILMFGDTFGGGFFVRFCKNLHGIATIIFAISLLPMFCFWLKRMLPAIYDIKWFMIVGGYLSKNKKPVPAGKFNAGQKAWFWVATAGGAVMICTGAAMFFLDFDLGVATFFGLSQVEILRLSAIIHNILGAVCATFLMVHIYMAVFAIKGSIHSMITGFKEEEEVFLLHHFWYKELLQKGKIQKSEFENKYLA</sequence>
<dbReference type="EMBL" id="CP000776">
    <property type="protein sequence ID" value="ABS51389.1"/>
    <property type="molecule type" value="Genomic_DNA"/>
</dbReference>
<dbReference type="GO" id="GO:0008863">
    <property type="term" value="F:formate dehydrogenase (NAD+) activity"/>
    <property type="evidence" value="ECO:0007669"/>
    <property type="project" value="InterPro"/>
</dbReference>
<evidence type="ECO:0000256" key="3">
    <source>
        <dbReference type="ARBA" id="ARBA00010747"/>
    </source>
</evidence>
<dbReference type="InterPro" id="IPR011577">
    <property type="entry name" value="Cyt_b561_bac/Ni-Hgenase"/>
</dbReference>
<dbReference type="GO" id="GO:0022904">
    <property type="term" value="P:respiratory electron transport chain"/>
    <property type="evidence" value="ECO:0007669"/>
    <property type="project" value="InterPro"/>
</dbReference>
<evidence type="ECO:0000256" key="9">
    <source>
        <dbReference type="ARBA" id="ARBA00022982"/>
    </source>
</evidence>
<dbReference type="InterPro" id="IPR006471">
    <property type="entry name" value="Formate_DH_gsu"/>
</dbReference>
<feature type="transmembrane region" description="Helical" evidence="13">
    <location>
        <begin position="138"/>
        <end position="158"/>
    </location>
</feature>
<keyword evidence="10 13" id="KW-1133">Transmembrane helix</keyword>
<protein>
    <submittedName>
        <fullName evidence="15">Formate dehydrogenase, cytochrome B subunit</fullName>
    </submittedName>
</protein>
<dbReference type="eggNOG" id="COG2864">
    <property type="taxonomic scope" value="Bacteria"/>
</dbReference>
<evidence type="ECO:0000256" key="12">
    <source>
        <dbReference type="ARBA" id="ARBA00023136"/>
    </source>
</evidence>
<dbReference type="AlphaFoldDB" id="A7I449"/>
<comment type="subcellular location">
    <subcellularLocation>
        <location evidence="2">Cell membrane</location>
        <topology evidence="2">Multi-pass membrane protein</topology>
    </subcellularLocation>
</comment>
<dbReference type="GO" id="GO:0009061">
    <property type="term" value="P:anaerobic respiration"/>
    <property type="evidence" value="ECO:0007669"/>
    <property type="project" value="TreeGrafter"/>
</dbReference>
<evidence type="ECO:0000256" key="4">
    <source>
        <dbReference type="ARBA" id="ARBA00022448"/>
    </source>
</evidence>
<dbReference type="GO" id="GO:0009326">
    <property type="term" value="C:formate dehydrogenase complex"/>
    <property type="evidence" value="ECO:0007669"/>
    <property type="project" value="InterPro"/>
</dbReference>
<keyword evidence="4" id="KW-0813">Transport</keyword>
<dbReference type="PANTHER" id="PTHR30074">
    <property type="entry name" value="FORMATE DEHYDROGENASE, NITRATE-INDUCIBLE, CYTOCHROME B556 FDN SUBUNIT"/>
    <property type="match status" value="1"/>
</dbReference>
<evidence type="ECO:0000256" key="8">
    <source>
        <dbReference type="ARBA" id="ARBA00022723"/>
    </source>
</evidence>
<dbReference type="GO" id="GO:0046872">
    <property type="term" value="F:metal ion binding"/>
    <property type="evidence" value="ECO:0007669"/>
    <property type="project" value="UniProtKB-KW"/>
</dbReference>
<dbReference type="SUPFAM" id="SSF81342">
    <property type="entry name" value="Transmembrane di-heme cytochromes"/>
    <property type="match status" value="1"/>
</dbReference>
<dbReference type="Gene3D" id="1.20.950.20">
    <property type="entry name" value="Transmembrane di-heme cytochromes, Chain C"/>
    <property type="match status" value="1"/>
</dbReference>
<accession>A7I449</accession>
<dbReference type="HOGENOM" id="CLU_047957_1_0_7"/>
<evidence type="ECO:0000256" key="2">
    <source>
        <dbReference type="ARBA" id="ARBA00004651"/>
    </source>
</evidence>
<dbReference type="STRING" id="360107.CHAB381_1780"/>
<dbReference type="Proteomes" id="UP000002407">
    <property type="component" value="Chromosome"/>
</dbReference>
<keyword evidence="16" id="KW-1185">Reference proteome</keyword>
<feature type="transmembrane region" description="Helical" evidence="13">
    <location>
        <begin position="101"/>
        <end position="123"/>
    </location>
</feature>
<name>A7I449_CAMHC</name>
<evidence type="ECO:0000256" key="1">
    <source>
        <dbReference type="ARBA" id="ARBA00001971"/>
    </source>
</evidence>
<dbReference type="PANTHER" id="PTHR30074:SF6">
    <property type="entry name" value="FORMATE DEHYDROGENASE GAMMA SUBUNIT"/>
    <property type="match status" value="1"/>
</dbReference>
<feature type="transmembrane region" description="Helical" evidence="13">
    <location>
        <begin position="238"/>
        <end position="262"/>
    </location>
</feature>
<evidence type="ECO:0000256" key="5">
    <source>
        <dbReference type="ARBA" id="ARBA00022475"/>
    </source>
</evidence>
<dbReference type="KEGG" id="cha:CHAB381_1780"/>
<evidence type="ECO:0000256" key="13">
    <source>
        <dbReference type="SAM" id="Phobius"/>
    </source>
</evidence>
<comment type="cofactor">
    <cofactor evidence="1">
        <name>heme</name>
        <dbReference type="ChEBI" id="CHEBI:30413"/>
    </cofactor>
</comment>
<dbReference type="GO" id="GO:0005886">
    <property type="term" value="C:plasma membrane"/>
    <property type="evidence" value="ECO:0007669"/>
    <property type="project" value="UniProtKB-SubCell"/>
</dbReference>
<feature type="transmembrane region" description="Helical" evidence="13">
    <location>
        <begin position="196"/>
        <end position="218"/>
    </location>
</feature>
<keyword evidence="5" id="KW-1003">Cell membrane</keyword>
<dbReference type="Pfam" id="PF01292">
    <property type="entry name" value="Ni_hydr_CYTB"/>
    <property type="match status" value="1"/>
</dbReference>
<keyword evidence="12 13" id="KW-0472">Membrane</keyword>
<proteinExistence type="inferred from homology"/>
<comment type="similarity">
    <text evidence="3">Belongs to the formate dehydrogenase gamma subunit family.</text>
</comment>
<evidence type="ECO:0000256" key="7">
    <source>
        <dbReference type="ARBA" id="ARBA00022692"/>
    </source>
</evidence>
<dbReference type="GO" id="GO:0009055">
    <property type="term" value="F:electron transfer activity"/>
    <property type="evidence" value="ECO:0007669"/>
    <property type="project" value="InterPro"/>
</dbReference>
<dbReference type="GO" id="GO:0036397">
    <property type="term" value="F:formate dehydrogenase (quinone) activity"/>
    <property type="evidence" value="ECO:0007669"/>
    <property type="project" value="TreeGrafter"/>
</dbReference>
<evidence type="ECO:0000256" key="6">
    <source>
        <dbReference type="ARBA" id="ARBA00022617"/>
    </source>
</evidence>
<dbReference type="OrthoDB" id="9790598at2"/>
<evidence type="ECO:0000256" key="10">
    <source>
        <dbReference type="ARBA" id="ARBA00022989"/>
    </source>
</evidence>
<organism evidence="15 16">
    <name type="scientific">Campylobacter hominis (strain ATCC BAA-381 / DSM 21671 / CCUG 45161 / LMG 19568 / NCTC 13146 / CH001A)</name>
    <dbReference type="NCBI Taxonomy" id="360107"/>
    <lineage>
        <taxon>Bacteria</taxon>
        <taxon>Pseudomonadati</taxon>
        <taxon>Campylobacterota</taxon>
        <taxon>Epsilonproteobacteria</taxon>
        <taxon>Campylobacterales</taxon>
        <taxon>Campylobacteraceae</taxon>
        <taxon>Campylobacter</taxon>
    </lineage>
</organism>
<evidence type="ECO:0000313" key="16">
    <source>
        <dbReference type="Proteomes" id="UP000002407"/>
    </source>
</evidence>
<evidence type="ECO:0000256" key="11">
    <source>
        <dbReference type="ARBA" id="ARBA00023004"/>
    </source>
</evidence>
<keyword evidence="11" id="KW-0408">Iron</keyword>
<feature type="transmembrane region" description="Helical" evidence="13">
    <location>
        <begin position="57"/>
        <end position="80"/>
    </location>
</feature>
<feature type="domain" description="Cytochrome b561 bacterial/Ni-hydrogenase" evidence="14">
    <location>
        <begin position="95"/>
        <end position="275"/>
    </location>
</feature>
<keyword evidence="9" id="KW-0249">Electron transport</keyword>
<keyword evidence="7 13" id="KW-0812">Transmembrane</keyword>
<evidence type="ECO:0000259" key="14">
    <source>
        <dbReference type="Pfam" id="PF01292"/>
    </source>
</evidence>
<dbReference type="InterPro" id="IPR051817">
    <property type="entry name" value="FDH_cytochrome_b556_subunit"/>
</dbReference>
<keyword evidence="6" id="KW-0349">Heme</keyword>
<dbReference type="RefSeq" id="WP_012109597.1">
    <property type="nucleotide sequence ID" value="NC_009714.1"/>
</dbReference>
<gene>
    <name evidence="15" type="ordered locus">CHAB381_1780</name>
</gene>
<dbReference type="InterPro" id="IPR016174">
    <property type="entry name" value="Di-haem_cyt_TM"/>
</dbReference>
<evidence type="ECO:0000313" key="15">
    <source>
        <dbReference type="EMBL" id="ABS51389.1"/>
    </source>
</evidence>
<keyword evidence="8" id="KW-0479">Metal-binding</keyword>
<reference evidence="16" key="1">
    <citation type="submission" date="2007-07" db="EMBL/GenBank/DDBJ databases">
        <title>Complete genome sequence of Campylobacter hominis ATCC BAA-381, a commensal isolated from the human gastrointestinal tract.</title>
        <authorList>
            <person name="Fouts D.E."/>
            <person name="Mongodin E.F."/>
            <person name="Puiu D."/>
            <person name="Sebastian Y."/>
            <person name="Miller W.G."/>
            <person name="Mandrell R.E."/>
            <person name="Nelson K.E."/>
        </authorList>
    </citation>
    <scope>NUCLEOTIDE SEQUENCE [LARGE SCALE GENOMIC DNA]</scope>
    <source>
        <strain evidence="16">ATCC BAA-381 / LMG 19568 / NCTC 13146 / CH001A</strain>
    </source>
</reference>